<keyword evidence="4 10" id="KW-0808">Transferase</keyword>
<proteinExistence type="inferred from homology"/>
<keyword evidence="8 10" id="KW-0460">Magnesium</keyword>
<sequence length="308" mass="35258">MDKIIVIVGPTAVGKTALSLKLAKKLNGEIISGDSMQVFKGLDIGTAKVSKEEQNQVPHFLIDTKEIDEEITVIQWVAAARLKIDEIVKRGHIPIIVGGTGFYIGALLGDVVLAKNNAAKDPKIRAKWQEYANLNGEEALHQQLAQIDLEAAKVIPKGNVRRVIRALEVFELTKQPFSKQTMPEAKRYYDAQIVGLRTERQRLYQRINARVDEMIELGLEKEAFQLYQATNLKLQSGQGIGYKEWLDYFEQRNDKLAMIELIKRNSRRFAKRQLTWFRHQLKGIIWYDLVTNENSIDEIIRDIENKKC</sequence>
<organism evidence="14 15">
    <name type="scientific">Periweissella beninensis</name>
    <dbReference type="NCBI Taxonomy" id="504936"/>
    <lineage>
        <taxon>Bacteria</taxon>
        <taxon>Bacillati</taxon>
        <taxon>Bacillota</taxon>
        <taxon>Bacilli</taxon>
        <taxon>Lactobacillales</taxon>
        <taxon>Lactobacillaceae</taxon>
        <taxon>Periweissella</taxon>
    </lineage>
</organism>
<evidence type="ECO:0000256" key="9">
    <source>
        <dbReference type="ARBA" id="ARBA00049563"/>
    </source>
</evidence>
<keyword evidence="15" id="KW-1185">Reference proteome</keyword>
<evidence type="ECO:0000256" key="10">
    <source>
        <dbReference type="HAMAP-Rule" id="MF_00185"/>
    </source>
</evidence>
<dbReference type="InterPro" id="IPR039657">
    <property type="entry name" value="Dimethylallyltransferase"/>
</dbReference>
<dbReference type="CDD" id="cd02019">
    <property type="entry name" value="NK"/>
    <property type="match status" value="1"/>
</dbReference>
<dbReference type="Proteomes" id="UP001057481">
    <property type="component" value="Unassembled WGS sequence"/>
</dbReference>
<feature type="region of interest" description="Interaction with substrate tRNA" evidence="10">
    <location>
        <begin position="34"/>
        <end position="37"/>
    </location>
</feature>
<evidence type="ECO:0000256" key="1">
    <source>
        <dbReference type="ARBA" id="ARBA00001946"/>
    </source>
</evidence>
<evidence type="ECO:0000313" key="14">
    <source>
        <dbReference type="EMBL" id="MCM2437577.1"/>
    </source>
</evidence>
<feature type="site" description="Interaction with substrate tRNA" evidence="10">
    <location>
        <position position="100"/>
    </location>
</feature>
<evidence type="ECO:0000256" key="3">
    <source>
        <dbReference type="ARBA" id="ARBA00005842"/>
    </source>
</evidence>
<evidence type="ECO:0000256" key="8">
    <source>
        <dbReference type="ARBA" id="ARBA00022842"/>
    </source>
</evidence>
<name>A0ABT0VIB2_9LACO</name>
<evidence type="ECO:0000256" key="11">
    <source>
        <dbReference type="RuleBase" id="RU003783"/>
    </source>
</evidence>
<evidence type="ECO:0000313" key="15">
    <source>
        <dbReference type="Proteomes" id="UP001057481"/>
    </source>
</evidence>
<reference evidence="14" key="1">
    <citation type="submission" date="2021-04" db="EMBL/GenBank/DDBJ databases">
        <title>Taxonomic assessment of Weissella genus.</title>
        <authorList>
            <person name="Fanelli F."/>
            <person name="Chieffi D."/>
            <person name="Dell'Aquila A."/>
            <person name="Gyu-Sung C."/>
            <person name="Franz C.M.A.P."/>
            <person name="Fusco V."/>
        </authorList>
    </citation>
    <scope>NUCLEOTIDE SEQUENCE</scope>
    <source>
        <strain evidence="14">LMG 25373</strain>
    </source>
</reference>
<keyword evidence="7 10" id="KW-0067">ATP-binding</keyword>
<dbReference type="EMBL" id="JAGMVS010000065">
    <property type="protein sequence ID" value="MCM2437577.1"/>
    <property type="molecule type" value="Genomic_DNA"/>
</dbReference>
<dbReference type="PANTHER" id="PTHR11088:SF60">
    <property type="entry name" value="TRNA DIMETHYLALLYLTRANSFERASE"/>
    <property type="match status" value="1"/>
</dbReference>
<dbReference type="HAMAP" id="MF_00185">
    <property type="entry name" value="IPP_trans"/>
    <property type="match status" value="1"/>
</dbReference>
<comment type="caution">
    <text evidence="10">Lacks conserved residue(s) required for the propagation of feature annotation.</text>
</comment>
<dbReference type="InterPro" id="IPR018022">
    <property type="entry name" value="IPT"/>
</dbReference>
<comment type="function">
    <text evidence="2 10 12">Catalyzes the transfer of a dimethylallyl group onto the adenine at position 37 in tRNAs that read codons beginning with uridine, leading to the formation of N6-(dimethylallyl)adenosine (i(6)A).</text>
</comment>
<comment type="caution">
    <text evidence="14">The sequence shown here is derived from an EMBL/GenBank/DDBJ whole genome shotgun (WGS) entry which is preliminary data.</text>
</comment>
<evidence type="ECO:0000256" key="6">
    <source>
        <dbReference type="ARBA" id="ARBA00022741"/>
    </source>
</evidence>
<keyword evidence="6 10" id="KW-0547">Nucleotide-binding</keyword>
<dbReference type="Gene3D" id="3.40.50.300">
    <property type="entry name" value="P-loop containing nucleotide triphosphate hydrolases"/>
    <property type="match status" value="1"/>
</dbReference>
<dbReference type="EC" id="2.5.1.75" evidence="10"/>
<dbReference type="SUPFAM" id="SSF52540">
    <property type="entry name" value="P-loop containing nucleoside triphosphate hydrolases"/>
    <property type="match status" value="2"/>
</dbReference>
<dbReference type="GO" id="GO:0052381">
    <property type="term" value="F:tRNA dimethylallyltransferase activity"/>
    <property type="evidence" value="ECO:0007669"/>
    <property type="project" value="UniProtKB-EC"/>
</dbReference>
<evidence type="ECO:0000256" key="7">
    <source>
        <dbReference type="ARBA" id="ARBA00022840"/>
    </source>
</evidence>
<evidence type="ECO:0000256" key="4">
    <source>
        <dbReference type="ARBA" id="ARBA00022679"/>
    </source>
</evidence>
<evidence type="ECO:0000256" key="13">
    <source>
        <dbReference type="RuleBase" id="RU003785"/>
    </source>
</evidence>
<feature type="binding site" evidence="10">
    <location>
        <begin position="11"/>
        <end position="16"/>
    </location>
    <ligand>
        <name>substrate</name>
    </ligand>
</feature>
<accession>A0ABT0VIB2</accession>
<protein>
    <recommendedName>
        <fullName evidence="10">tRNA dimethylallyltransferase</fullName>
        <ecNumber evidence="10">2.5.1.75</ecNumber>
    </recommendedName>
    <alternativeName>
        <fullName evidence="10">Dimethylallyl diphosphate:tRNA dimethylallyltransferase</fullName>
        <shortName evidence="10">DMAPP:tRNA dimethylallyltransferase</shortName>
        <shortName evidence="10">DMATase</shortName>
    </alternativeName>
    <alternativeName>
        <fullName evidence="10">Isopentenyl-diphosphate:tRNA isopentenyltransferase</fullName>
        <shortName evidence="10">IPP transferase</shortName>
        <shortName evidence="10">IPPT</shortName>
        <shortName evidence="10">IPTase</shortName>
    </alternativeName>
</protein>
<feature type="site" description="Interaction with substrate tRNA" evidence="10">
    <location>
        <position position="125"/>
    </location>
</feature>
<feature type="binding site" evidence="10">
    <location>
        <begin position="9"/>
        <end position="16"/>
    </location>
    <ligand>
        <name>ATP</name>
        <dbReference type="ChEBI" id="CHEBI:30616"/>
    </ligand>
</feature>
<evidence type="ECO:0000256" key="5">
    <source>
        <dbReference type="ARBA" id="ARBA00022694"/>
    </source>
</evidence>
<dbReference type="RefSeq" id="WP_205143631.1">
    <property type="nucleotide sequence ID" value="NZ_JAFBDN010000008.1"/>
</dbReference>
<comment type="cofactor">
    <cofactor evidence="1 10">
        <name>Mg(2+)</name>
        <dbReference type="ChEBI" id="CHEBI:18420"/>
    </cofactor>
</comment>
<dbReference type="InterPro" id="IPR027417">
    <property type="entry name" value="P-loop_NTPase"/>
</dbReference>
<dbReference type="PANTHER" id="PTHR11088">
    <property type="entry name" value="TRNA DIMETHYLALLYLTRANSFERASE"/>
    <property type="match status" value="1"/>
</dbReference>
<comment type="similarity">
    <text evidence="3 10 13">Belongs to the IPP transferase family.</text>
</comment>
<dbReference type="Gene3D" id="1.10.20.140">
    <property type="match status" value="1"/>
</dbReference>
<dbReference type="Pfam" id="PF01715">
    <property type="entry name" value="IPPT"/>
    <property type="match status" value="1"/>
</dbReference>
<comment type="subunit">
    <text evidence="10">Monomer.</text>
</comment>
<dbReference type="NCBIfam" id="TIGR00174">
    <property type="entry name" value="miaA"/>
    <property type="match status" value="1"/>
</dbReference>
<evidence type="ECO:0000256" key="12">
    <source>
        <dbReference type="RuleBase" id="RU003784"/>
    </source>
</evidence>
<evidence type="ECO:0000256" key="2">
    <source>
        <dbReference type="ARBA" id="ARBA00003213"/>
    </source>
</evidence>
<gene>
    <name evidence="10 14" type="primary">miaA</name>
    <name evidence="14" type="ORF">KAK10_06610</name>
</gene>
<keyword evidence="5 10" id="KW-0819">tRNA processing</keyword>
<comment type="catalytic activity">
    <reaction evidence="9 10 11">
        <text>adenosine(37) in tRNA + dimethylallyl diphosphate = N(6)-dimethylallyladenosine(37) in tRNA + diphosphate</text>
        <dbReference type="Rhea" id="RHEA:26482"/>
        <dbReference type="Rhea" id="RHEA-COMP:10162"/>
        <dbReference type="Rhea" id="RHEA-COMP:10375"/>
        <dbReference type="ChEBI" id="CHEBI:33019"/>
        <dbReference type="ChEBI" id="CHEBI:57623"/>
        <dbReference type="ChEBI" id="CHEBI:74411"/>
        <dbReference type="ChEBI" id="CHEBI:74415"/>
        <dbReference type="EC" id="2.5.1.75"/>
    </reaction>
</comment>